<dbReference type="OrthoDB" id="3187690at2"/>
<sequence>MHTFNLITQPWIPVREGNQLKEVSLEQALLEGRRFERIEDPSPLVTVALYRLLLAILHRALQGPENSDEAAKWFSNGFDAEKIRDYLAKHQDRFDLFHPERPFYQVPDFTLERSCRSWTVLAPELNSDNNKVLFDHTVTSRPRPLHPAEAARLLVANQTFALSAGKSVLCHTATAPVATAALALMLGENLHETLCLNLVSYPKSEYERDFATWEREPLRVSDLKNCEAARATPKGIVHRYTWLSRAVRLDPEEGNGQADDPLSGRFASVHRTDDPLSGQGTHAPVHPGRSPAGQTAHAAVYRTVVRWIAYASGIRYEEAAIRPDPMVAFRPDPKDLSKQYPLGFREGRALWRDFASLLPRPGSAHSPRVVEHARNVYRALGTRFKGRGIPVMVAGQANDQAKVELWRGEVYRLPEAILSDKDIWRFVEENLERAEEMGRALNGAARALATQLLTLGDRQPHKDDVIKLMQSFPHQAAYWSALEGQFANWIVRLGPDFEEQQARLEQDWLKTLQREALQAWQLTKLAAGDDARALRAIHKSEGILLAYIYGKGKEEAGAKGN</sequence>
<dbReference type="Proteomes" id="UP000001916">
    <property type="component" value="Chromosome"/>
</dbReference>
<dbReference type="eggNOG" id="COG1203">
    <property type="taxonomic scope" value="Bacteria"/>
</dbReference>
<name>D7BDX6_ALLS1</name>
<dbReference type="NCBIfam" id="TIGR02547">
    <property type="entry name" value="casA_cse1"/>
    <property type="match status" value="1"/>
</dbReference>
<dbReference type="Gene3D" id="1.10.132.100">
    <property type="match status" value="1"/>
</dbReference>
<dbReference type="EMBL" id="CP002042">
    <property type="protein sequence ID" value="ADH63127.1"/>
    <property type="molecule type" value="Genomic_DNA"/>
</dbReference>
<gene>
    <name evidence="2" type="ordered locus">Mesil_1230</name>
</gene>
<dbReference type="Pfam" id="PF09481">
    <property type="entry name" value="CRISPR_Cse1"/>
    <property type="match status" value="1"/>
</dbReference>
<reference evidence="2 3" key="1">
    <citation type="journal article" date="2010" name="Stand. Genomic Sci.">
        <title>Complete genome sequence of Meiothermus silvanus type strain (VI-R2).</title>
        <authorList>
            <person name="Sikorski J."/>
            <person name="Tindall B.J."/>
            <person name="Lowry S."/>
            <person name="Lucas S."/>
            <person name="Nolan M."/>
            <person name="Copeland A."/>
            <person name="Glavina Del Rio T."/>
            <person name="Tice H."/>
            <person name="Cheng J.F."/>
            <person name="Han C."/>
            <person name="Pitluck S."/>
            <person name="Liolios K."/>
            <person name="Ivanova N."/>
            <person name="Mavromatis K."/>
            <person name="Mikhailova N."/>
            <person name="Pati A."/>
            <person name="Goodwin L."/>
            <person name="Chen A."/>
            <person name="Palaniappan K."/>
            <person name="Land M."/>
            <person name="Hauser L."/>
            <person name="Chang Y.J."/>
            <person name="Jeffries C.D."/>
            <person name="Rohde M."/>
            <person name="Goker M."/>
            <person name="Woyke T."/>
            <person name="Bristow J."/>
            <person name="Eisen J.A."/>
            <person name="Markowitz V."/>
            <person name="Hugenholtz P."/>
            <person name="Kyrpides N.C."/>
            <person name="Klenk H.P."/>
            <person name="Lapidus A."/>
        </authorList>
    </citation>
    <scope>NUCLEOTIDE SEQUENCE [LARGE SCALE GENOMIC DNA]</scope>
    <source>
        <strain evidence="3">ATCC 700542 / DSM 9946 / VI-R2</strain>
    </source>
</reference>
<dbReference type="CDD" id="cd09729">
    <property type="entry name" value="Cse1_I-E"/>
    <property type="match status" value="1"/>
</dbReference>
<accession>D7BDX6</accession>
<feature type="region of interest" description="Disordered" evidence="1">
    <location>
        <begin position="251"/>
        <end position="294"/>
    </location>
</feature>
<dbReference type="HOGENOM" id="CLU_034285_1_0_0"/>
<dbReference type="InterPro" id="IPR013381">
    <property type="entry name" value="CRISPR-assoc_prot_Cse1"/>
</dbReference>
<dbReference type="AlphaFoldDB" id="D7BDX6"/>
<keyword evidence="3" id="KW-1185">Reference proteome</keyword>
<dbReference type="RefSeq" id="WP_013157701.1">
    <property type="nucleotide sequence ID" value="NC_014212.1"/>
</dbReference>
<evidence type="ECO:0000313" key="2">
    <source>
        <dbReference type="EMBL" id="ADH63127.1"/>
    </source>
</evidence>
<dbReference type="KEGG" id="msv:Mesil_1230"/>
<organism evidence="2 3">
    <name type="scientific">Allomeiothermus silvanus (strain ATCC 700542 / DSM 9946 / NBRC 106475 / NCIMB 13440 / VI-R2)</name>
    <name type="common">Thermus silvanus</name>
    <dbReference type="NCBI Taxonomy" id="526227"/>
    <lineage>
        <taxon>Bacteria</taxon>
        <taxon>Thermotogati</taxon>
        <taxon>Deinococcota</taxon>
        <taxon>Deinococci</taxon>
        <taxon>Thermales</taxon>
        <taxon>Thermaceae</taxon>
        <taxon>Allomeiothermus</taxon>
    </lineage>
</organism>
<evidence type="ECO:0000256" key="1">
    <source>
        <dbReference type="SAM" id="MobiDB-lite"/>
    </source>
</evidence>
<dbReference type="STRING" id="526227.Mesil_1230"/>
<protein>
    <submittedName>
        <fullName evidence="2">CRISPR-associated protein, Cse1 family</fullName>
    </submittedName>
</protein>
<evidence type="ECO:0000313" key="3">
    <source>
        <dbReference type="Proteomes" id="UP000001916"/>
    </source>
</evidence>
<proteinExistence type="predicted"/>